<protein>
    <submittedName>
        <fullName evidence="2">Uncharacterized protein</fullName>
    </submittedName>
</protein>
<evidence type="ECO:0000313" key="3">
    <source>
        <dbReference type="Proteomes" id="UP000176787"/>
    </source>
</evidence>
<accession>A0A1G2F105</accession>
<name>A0A1G2F105_9BACT</name>
<dbReference type="STRING" id="1801726.A3H02_01670"/>
<dbReference type="EMBL" id="MHMS01000022">
    <property type="protein sequence ID" value="OGZ31754.1"/>
    <property type="molecule type" value="Genomic_DNA"/>
</dbReference>
<evidence type="ECO:0000313" key="2">
    <source>
        <dbReference type="EMBL" id="OGZ31754.1"/>
    </source>
</evidence>
<dbReference type="AlphaFoldDB" id="A0A1G2F105"/>
<feature type="region of interest" description="Disordered" evidence="1">
    <location>
        <begin position="187"/>
        <end position="208"/>
    </location>
</feature>
<gene>
    <name evidence="2" type="ORF">A3H02_01670</name>
</gene>
<organism evidence="2 3">
    <name type="scientific">Candidatus Niyogibacteria bacterium RIFCSPLOWO2_12_FULL_41_13</name>
    <dbReference type="NCBI Taxonomy" id="1801726"/>
    <lineage>
        <taxon>Bacteria</taxon>
        <taxon>Candidatus Niyogiibacteriota</taxon>
    </lineage>
</organism>
<proteinExistence type="predicted"/>
<reference evidence="2 3" key="1">
    <citation type="journal article" date="2016" name="Nat. Commun.">
        <title>Thousands of microbial genomes shed light on interconnected biogeochemical processes in an aquifer system.</title>
        <authorList>
            <person name="Anantharaman K."/>
            <person name="Brown C.T."/>
            <person name="Hug L.A."/>
            <person name="Sharon I."/>
            <person name="Castelle C.J."/>
            <person name="Probst A.J."/>
            <person name="Thomas B.C."/>
            <person name="Singh A."/>
            <person name="Wilkins M.J."/>
            <person name="Karaoz U."/>
            <person name="Brodie E.L."/>
            <person name="Williams K.H."/>
            <person name="Hubbard S.S."/>
            <person name="Banfield J.F."/>
        </authorList>
    </citation>
    <scope>NUCLEOTIDE SEQUENCE [LARGE SCALE GENOMIC DNA]</scope>
</reference>
<comment type="caution">
    <text evidence="2">The sequence shown here is derived from an EMBL/GenBank/DDBJ whole genome shotgun (WGS) entry which is preliminary data.</text>
</comment>
<sequence>MNMPQIDQEQLIKRYKNLPPDLKDAMFSEEVTDKIMNISNKYGLYVDKMGDLGNEIGRVMLGLTHPKDFIKNLSERLGVDAEKAKSIAKDVNEQIFGPVRESLKKLHKIGEEEPSEVKPPTVEKPTIKEEIKPLAQEIQQPISEVKPLVEPPIVESPIIEQKPAEEKEIVEIGIQRAPKQYREIKEEVEQAKKEEKYPGGTDPYRETL</sequence>
<evidence type="ECO:0000256" key="1">
    <source>
        <dbReference type="SAM" id="MobiDB-lite"/>
    </source>
</evidence>
<dbReference type="Proteomes" id="UP000176787">
    <property type="component" value="Unassembled WGS sequence"/>
</dbReference>